<sequence>MKTRALVACGGDFTVFIDDEGRVYTTGNMHLPVANEKEKANNRIIMMKTTKRVIKIPASRNNNKFLFQPIDRVEIMFPFDIEGFERKPIEPRLNPLNSLEDFDKKSWADDMILLLKPWINDDNLSANRNMAAKLAYHNKQHAECLKLLLDNLKTGPEDEQLYLRHTEVADCEEIGKNKSYTSKKDELKIVITNIMSKRIKDVSLSILNEEPYPVIDSATYGTLPCCCNELEYLPNTSLKSVTNITDCNLSLKAANLIDKCISIFPVDTELWEICFRLSKNFYLENNLSVLELETVLRKYMESNATTMAGAIMFSNDCAQYSEILSPKFYLNMCSQVMDTWG</sequence>
<name>A0A1E1W1A9_PECGO</name>
<gene>
    <name evidence="1" type="ORF">g.115</name>
</gene>
<organism evidence="1">
    <name type="scientific">Pectinophora gossypiella</name>
    <name type="common">Cotton pink bollworm</name>
    <name type="synonym">Depressaria gossypiella</name>
    <dbReference type="NCBI Taxonomy" id="13191"/>
    <lineage>
        <taxon>Eukaryota</taxon>
        <taxon>Metazoa</taxon>
        <taxon>Ecdysozoa</taxon>
        <taxon>Arthropoda</taxon>
        <taxon>Hexapoda</taxon>
        <taxon>Insecta</taxon>
        <taxon>Pterygota</taxon>
        <taxon>Neoptera</taxon>
        <taxon>Endopterygota</taxon>
        <taxon>Lepidoptera</taxon>
        <taxon>Glossata</taxon>
        <taxon>Ditrysia</taxon>
        <taxon>Gelechioidea</taxon>
        <taxon>Gelechiidae</taxon>
        <taxon>Apatetrinae</taxon>
        <taxon>Pectinophora</taxon>
    </lineage>
</organism>
<proteinExistence type="predicted"/>
<accession>A0A1E1W1A9</accession>
<evidence type="ECO:0000313" key="1">
    <source>
        <dbReference type="EMBL" id="JAT80778.1"/>
    </source>
</evidence>
<dbReference type="Pfam" id="PF13540">
    <property type="entry name" value="RCC1_2"/>
    <property type="match status" value="1"/>
</dbReference>
<reference evidence="1" key="1">
    <citation type="submission" date="2015-09" db="EMBL/GenBank/DDBJ databases">
        <title>De novo assembly of Pectinophora gossypiella (Pink Bollworm) gut transcriptome.</title>
        <authorList>
            <person name="Tassone E.E."/>
        </authorList>
    </citation>
    <scope>NUCLEOTIDE SEQUENCE</scope>
</reference>
<dbReference type="EMBL" id="GDQN01010276">
    <property type="protein sequence ID" value="JAT80778.1"/>
    <property type="molecule type" value="Transcribed_RNA"/>
</dbReference>
<dbReference type="AlphaFoldDB" id="A0A1E1W1A9"/>
<dbReference type="OrthoDB" id="16281at2759"/>
<protein>
    <submittedName>
        <fullName evidence="1">Uncharacterized protein</fullName>
    </submittedName>
</protein>